<feature type="compositionally biased region" description="Low complexity" evidence="1">
    <location>
        <begin position="13"/>
        <end position="24"/>
    </location>
</feature>
<dbReference type="AlphaFoldDB" id="A0A4Z2E726"/>
<feature type="region of interest" description="Disordered" evidence="1">
    <location>
        <begin position="141"/>
        <end position="160"/>
    </location>
</feature>
<feature type="region of interest" description="Disordered" evidence="1">
    <location>
        <begin position="1"/>
        <end position="109"/>
    </location>
</feature>
<evidence type="ECO:0000256" key="1">
    <source>
        <dbReference type="SAM" id="MobiDB-lite"/>
    </source>
</evidence>
<dbReference type="Proteomes" id="UP000314294">
    <property type="component" value="Unassembled WGS sequence"/>
</dbReference>
<dbReference type="EMBL" id="SRLO01014980">
    <property type="protein sequence ID" value="TNN24569.1"/>
    <property type="molecule type" value="Genomic_DNA"/>
</dbReference>
<evidence type="ECO:0000313" key="2">
    <source>
        <dbReference type="EMBL" id="TNN24569.1"/>
    </source>
</evidence>
<feature type="compositionally biased region" description="Basic and acidic residues" evidence="1">
    <location>
        <begin position="141"/>
        <end position="150"/>
    </location>
</feature>
<accession>A0A4Z2E726</accession>
<sequence length="160" mass="17079">MHSWRSAFSQSLAQRRQPAAAAHATGGGRQSRAPEGPQGRPEAQDETSASSRASSDRTDQRNHREEKRSGGRHLEGESLQDGPEHDAQGEDVGPRRVAPPTPHLRRHVEVGAAGGGVVLPAQLAVHRALAHPAQAEVRHLEAGGRIDSESKGWNAKALKS</sequence>
<reference evidence="2 3" key="1">
    <citation type="submission" date="2019-03" db="EMBL/GenBank/DDBJ databases">
        <title>First draft genome of Liparis tanakae, snailfish: a comprehensive survey of snailfish specific genes.</title>
        <authorList>
            <person name="Kim W."/>
            <person name="Song I."/>
            <person name="Jeong J.-H."/>
            <person name="Kim D."/>
            <person name="Kim S."/>
            <person name="Ryu S."/>
            <person name="Song J.Y."/>
            <person name="Lee S.K."/>
        </authorList>
    </citation>
    <scope>NUCLEOTIDE SEQUENCE [LARGE SCALE GENOMIC DNA]</scope>
    <source>
        <tissue evidence="2">Muscle</tissue>
    </source>
</reference>
<feature type="compositionally biased region" description="Basic and acidic residues" evidence="1">
    <location>
        <begin position="54"/>
        <end position="94"/>
    </location>
</feature>
<protein>
    <submittedName>
        <fullName evidence="2">Uncharacterized protein</fullName>
    </submittedName>
</protein>
<gene>
    <name evidence="2" type="ORF">EYF80_065305</name>
</gene>
<keyword evidence="3" id="KW-1185">Reference proteome</keyword>
<name>A0A4Z2E726_9TELE</name>
<evidence type="ECO:0000313" key="3">
    <source>
        <dbReference type="Proteomes" id="UP000314294"/>
    </source>
</evidence>
<feature type="compositionally biased region" description="Polar residues" evidence="1">
    <location>
        <begin position="1"/>
        <end position="12"/>
    </location>
</feature>
<comment type="caution">
    <text evidence="2">The sequence shown here is derived from an EMBL/GenBank/DDBJ whole genome shotgun (WGS) entry which is preliminary data.</text>
</comment>
<organism evidence="2 3">
    <name type="scientific">Liparis tanakae</name>
    <name type="common">Tanaka's snailfish</name>
    <dbReference type="NCBI Taxonomy" id="230148"/>
    <lineage>
        <taxon>Eukaryota</taxon>
        <taxon>Metazoa</taxon>
        <taxon>Chordata</taxon>
        <taxon>Craniata</taxon>
        <taxon>Vertebrata</taxon>
        <taxon>Euteleostomi</taxon>
        <taxon>Actinopterygii</taxon>
        <taxon>Neopterygii</taxon>
        <taxon>Teleostei</taxon>
        <taxon>Neoteleostei</taxon>
        <taxon>Acanthomorphata</taxon>
        <taxon>Eupercaria</taxon>
        <taxon>Perciformes</taxon>
        <taxon>Cottioidei</taxon>
        <taxon>Cottales</taxon>
        <taxon>Liparidae</taxon>
        <taxon>Liparis</taxon>
    </lineage>
</organism>
<proteinExistence type="predicted"/>